<organism evidence="7">
    <name type="scientific">Menopon gallinae</name>
    <name type="common">poultry shaft louse</name>
    <dbReference type="NCBI Taxonomy" id="328185"/>
    <lineage>
        <taxon>Eukaryota</taxon>
        <taxon>Metazoa</taxon>
        <taxon>Ecdysozoa</taxon>
        <taxon>Arthropoda</taxon>
        <taxon>Hexapoda</taxon>
        <taxon>Insecta</taxon>
        <taxon>Pterygota</taxon>
        <taxon>Neoptera</taxon>
        <taxon>Paraneoptera</taxon>
        <taxon>Psocodea</taxon>
        <taxon>Troctomorpha</taxon>
        <taxon>Phthiraptera</taxon>
        <taxon>Amblycera</taxon>
        <taxon>Menoponidae</taxon>
        <taxon>Menopon</taxon>
    </lineage>
</organism>
<comment type="similarity">
    <text evidence="2 5">Belongs to the cyclophilin-type PPIase family.</text>
</comment>
<keyword evidence="5" id="KW-0413">Isomerase</keyword>
<evidence type="ECO:0000256" key="2">
    <source>
        <dbReference type="ARBA" id="ARBA00007365"/>
    </source>
</evidence>
<comment type="function">
    <text evidence="5">PPIases accelerate the folding of proteins. It catalyzes the cis-trans isomerization of proline imidic peptide bonds in oligopeptides.</text>
</comment>
<keyword evidence="5" id="KW-0697">Rotamase</keyword>
<protein>
    <recommendedName>
        <fullName evidence="5">Peptidyl-prolyl cis-trans isomerase</fullName>
        <shortName evidence="5">PPIase</shortName>
        <ecNumber evidence="5">5.2.1.8</ecNumber>
    </recommendedName>
</protein>
<comment type="caution">
    <text evidence="7">The sequence shown here is derived from an EMBL/GenBank/DDBJ whole genome shotgun (WGS) entry which is preliminary data.</text>
</comment>
<dbReference type="PROSITE" id="PS50072">
    <property type="entry name" value="CSA_PPIASE_2"/>
    <property type="match status" value="1"/>
</dbReference>
<dbReference type="PRINTS" id="PR00153">
    <property type="entry name" value="CSAPPISMRASE"/>
</dbReference>
<evidence type="ECO:0000259" key="6">
    <source>
        <dbReference type="PROSITE" id="PS50072"/>
    </source>
</evidence>
<dbReference type="InterPro" id="IPR044666">
    <property type="entry name" value="Cyclophilin_A-like"/>
</dbReference>
<evidence type="ECO:0000313" key="7">
    <source>
        <dbReference type="EMBL" id="KAL0263774.1"/>
    </source>
</evidence>
<evidence type="ECO:0000256" key="3">
    <source>
        <dbReference type="ARBA" id="ARBA00023242"/>
    </source>
</evidence>
<comment type="subcellular location">
    <subcellularLocation>
        <location evidence="1">Nucleus</location>
    </subcellularLocation>
</comment>
<reference evidence="7" key="1">
    <citation type="journal article" date="2024" name="Gigascience">
        <title>Chromosome-level genome of the poultry shaft louse Menopon gallinae provides insight into the host-switching and adaptive evolution of parasitic lice.</title>
        <authorList>
            <person name="Xu Y."/>
            <person name="Ma L."/>
            <person name="Liu S."/>
            <person name="Liang Y."/>
            <person name="Liu Q."/>
            <person name="He Z."/>
            <person name="Tian L."/>
            <person name="Duan Y."/>
            <person name="Cai W."/>
            <person name="Li H."/>
            <person name="Song F."/>
        </authorList>
    </citation>
    <scope>NUCLEOTIDE SEQUENCE</scope>
    <source>
        <strain evidence="7">Cailab_2023a</strain>
    </source>
</reference>
<comment type="catalytic activity">
    <reaction evidence="5">
        <text>[protein]-peptidylproline (omega=180) = [protein]-peptidylproline (omega=0)</text>
        <dbReference type="Rhea" id="RHEA:16237"/>
        <dbReference type="Rhea" id="RHEA-COMP:10747"/>
        <dbReference type="Rhea" id="RHEA-COMP:10748"/>
        <dbReference type="ChEBI" id="CHEBI:83833"/>
        <dbReference type="ChEBI" id="CHEBI:83834"/>
        <dbReference type="EC" id="5.2.1.8"/>
    </reaction>
</comment>
<feature type="domain" description="PPIase cyclophilin-type" evidence="6">
    <location>
        <begin position="57"/>
        <end position="187"/>
    </location>
</feature>
<dbReference type="AlphaFoldDB" id="A0AAW2H5R9"/>
<dbReference type="InterPro" id="IPR029000">
    <property type="entry name" value="Cyclophilin-like_dom_sf"/>
</dbReference>
<keyword evidence="3" id="KW-0539">Nucleus</keyword>
<dbReference type="CDD" id="cd00317">
    <property type="entry name" value="cyclophilin"/>
    <property type="match status" value="1"/>
</dbReference>
<dbReference type="SUPFAM" id="SSF50891">
    <property type="entry name" value="Cyclophilin-like"/>
    <property type="match status" value="1"/>
</dbReference>
<proteinExistence type="inferred from homology"/>
<dbReference type="EMBL" id="JARGDH010000093">
    <property type="protein sequence ID" value="KAL0263774.1"/>
    <property type="molecule type" value="Genomic_DNA"/>
</dbReference>
<dbReference type="Gene3D" id="2.40.100.10">
    <property type="entry name" value="Cyclophilin-like"/>
    <property type="match status" value="1"/>
</dbReference>
<name>A0AAW2H5R9_9NEOP</name>
<accession>A0AAW2H5R9</accession>
<evidence type="ECO:0000256" key="1">
    <source>
        <dbReference type="ARBA" id="ARBA00004123"/>
    </source>
</evidence>
<dbReference type="GO" id="GO:0071013">
    <property type="term" value="C:catalytic step 2 spliceosome"/>
    <property type="evidence" value="ECO:0007669"/>
    <property type="project" value="TreeGrafter"/>
</dbReference>
<dbReference type="EC" id="5.2.1.8" evidence="5"/>
<comment type="subunit">
    <text evidence="4">Part of the activated spliceosome B/catalytic step 1 spliceosome, one of the forms of the spliceosome which has a well-formed active site but still cannot catalyze the branching reaction and is composed at least of 52 proteins, the U2, U5 and U6 snRNAs and the pre-mRNA. Recruited during early steps of activated spliceosome B maturation, it is probably one of the first proteins released from this complex as he matures to the spliceosome C complex. Component of the minor spliceosome, which splices U12-type introns.</text>
</comment>
<sequence>MVLNFFKIQFLGLILVILFLVSLYSIVGKANINISNKSLTKLSSLPFNIYYSKNHPLEEQVVFLTDFGAVVIVLDTKNAPESTKIFVDLIRSNYYHNTSFYRMYNNYFIQGGDPSESGIGNAGITFPVENFSKSVFNEGTIALSNKDLHPNTTGSQFFITFLKTPWLDNKYTVIGNVFSGLDILRSFFDKYETNYRGILANTIPMQLYVLQDFINQYPEYKKNLKPTNRNKKVSLLELLNQQEKEEVISSSDIYEINCQNILDNIHILPFSNLEAS</sequence>
<evidence type="ECO:0000256" key="4">
    <source>
        <dbReference type="ARBA" id="ARBA00046368"/>
    </source>
</evidence>
<dbReference type="InterPro" id="IPR002130">
    <property type="entry name" value="Cyclophilin-type_PPIase_dom"/>
</dbReference>
<dbReference type="PANTHER" id="PTHR45625:SF6">
    <property type="entry name" value="SPLICEOSOME-ASSOCIATED PROTEIN CWC27 HOMOLOG"/>
    <property type="match status" value="1"/>
</dbReference>
<dbReference type="Pfam" id="PF00160">
    <property type="entry name" value="Pro_isomerase"/>
    <property type="match status" value="1"/>
</dbReference>
<evidence type="ECO:0000256" key="5">
    <source>
        <dbReference type="RuleBase" id="RU363019"/>
    </source>
</evidence>
<dbReference type="GO" id="GO:0003755">
    <property type="term" value="F:peptidyl-prolyl cis-trans isomerase activity"/>
    <property type="evidence" value="ECO:0007669"/>
    <property type="project" value="UniProtKB-UniRule"/>
</dbReference>
<dbReference type="PANTHER" id="PTHR45625">
    <property type="entry name" value="PEPTIDYL-PROLYL CIS-TRANS ISOMERASE-RELATED"/>
    <property type="match status" value="1"/>
</dbReference>
<gene>
    <name evidence="7" type="ORF">PYX00_011072</name>
</gene>